<evidence type="ECO:0000256" key="1">
    <source>
        <dbReference type="SAM" id="SignalP"/>
    </source>
</evidence>
<organism evidence="2 3">
    <name type="scientific">Actinacidiphila acidipaludis</name>
    <dbReference type="NCBI Taxonomy" id="2873382"/>
    <lineage>
        <taxon>Bacteria</taxon>
        <taxon>Bacillati</taxon>
        <taxon>Actinomycetota</taxon>
        <taxon>Actinomycetes</taxon>
        <taxon>Kitasatosporales</taxon>
        <taxon>Streptomycetaceae</taxon>
        <taxon>Actinacidiphila</taxon>
    </lineage>
</organism>
<sequence length="131" mass="12401">MASLRTALVLTLTGAAAVVVPAGTAAAAGPADPIGPLPGQALPDALPVTGLTSMVPTQSVTGALGAGIGPVKHLTIDPLSNTSADPLDNAVGSQIADFKPLSTAAATDPVTHGGSLATLPLVGTAAGLLPG</sequence>
<evidence type="ECO:0000313" key="2">
    <source>
        <dbReference type="EMBL" id="MBY8881936.1"/>
    </source>
</evidence>
<reference evidence="2 3" key="1">
    <citation type="submission" date="2021-08" db="EMBL/GenBank/DDBJ databases">
        <title>WGS of actinomycetes from Thailand.</title>
        <authorList>
            <person name="Thawai C."/>
        </authorList>
    </citation>
    <scope>NUCLEOTIDE SEQUENCE [LARGE SCALE GENOMIC DNA]</scope>
    <source>
        <strain evidence="2 3">PLK6-54</strain>
    </source>
</reference>
<evidence type="ECO:0000313" key="3">
    <source>
        <dbReference type="Proteomes" id="UP000778578"/>
    </source>
</evidence>
<evidence type="ECO:0008006" key="4">
    <source>
        <dbReference type="Google" id="ProtNLM"/>
    </source>
</evidence>
<protein>
    <recommendedName>
        <fullName evidence="4">Secreted protein</fullName>
    </recommendedName>
</protein>
<comment type="caution">
    <text evidence="2">The sequence shown here is derived from an EMBL/GenBank/DDBJ whole genome shotgun (WGS) entry which is preliminary data.</text>
</comment>
<feature type="chain" id="PRO_5047488458" description="Secreted protein" evidence="1">
    <location>
        <begin position="28"/>
        <end position="131"/>
    </location>
</feature>
<gene>
    <name evidence="2" type="ORF">K7862_30520</name>
</gene>
<keyword evidence="1" id="KW-0732">Signal</keyword>
<dbReference type="EMBL" id="JAINZZ010000058">
    <property type="protein sequence ID" value="MBY8881936.1"/>
    <property type="molecule type" value="Genomic_DNA"/>
</dbReference>
<feature type="signal peptide" evidence="1">
    <location>
        <begin position="1"/>
        <end position="27"/>
    </location>
</feature>
<keyword evidence="3" id="KW-1185">Reference proteome</keyword>
<proteinExistence type="predicted"/>
<dbReference type="Proteomes" id="UP000778578">
    <property type="component" value="Unassembled WGS sequence"/>
</dbReference>
<dbReference type="RefSeq" id="WP_222968043.1">
    <property type="nucleotide sequence ID" value="NZ_JAINZZ010000058.1"/>
</dbReference>
<accession>A0ABS7QFJ9</accession>
<name>A0ABS7QFJ9_9ACTN</name>